<name>A0A3G1KQW8_FORW1</name>
<sequence>MPGVVVLKPEIDELEAVRIAVGTLGFWQKKACRTTGVVKKVFRAYYIVDSAAAIKTKGGREIVQIKYLMDTVTMKAIPVETGIDFKTVSCDLTGCEIYERELSEQQLKSECRNSAMTYLFRKHRYYPACEFTCFTKIYRCFYAVGIKNGKGEEFIYVPSDQYSIKSVRRS</sequence>
<dbReference type="AlphaFoldDB" id="A0A3G1KQW8"/>
<evidence type="ECO:0000313" key="2">
    <source>
        <dbReference type="Proteomes" id="UP000323521"/>
    </source>
</evidence>
<dbReference type="KEGG" id="fwa:DCMF_08900"/>
<organism evidence="1 2">
    <name type="scientific">Formimonas warabiya</name>
    <dbReference type="NCBI Taxonomy" id="1761012"/>
    <lineage>
        <taxon>Bacteria</taxon>
        <taxon>Bacillati</taxon>
        <taxon>Bacillota</taxon>
        <taxon>Clostridia</taxon>
        <taxon>Eubacteriales</taxon>
        <taxon>Peptococcaceae</taxon>
        <taxon>Candidatus Formimonas</taxon>
    </lineage>
</organism>
<reference evidence="1 2" key="1">
    <citation type="submission" date="2016-10" db="EMBL/GenBank/DDBJ databases">
        <title>Complete Genome Sequence of Peptococcaceae strain DCMF.</title>
        <authorList>
            <person name="Edwards R.J."/>
            <person name="Holland S.I."/>
            <person name="Deshpande N.P."/>
            <person name="Wong Y.K."/>
            <person name="Ertan H."/>
            <person name="Manefield M."/>
            <person name="Russell T.L."/>
            <person name="Lee M.J."/>
        </authorList>
    </citation>
    <scope>NUCLEOTIDE SEQUENCE [LARGE SCALE GENOMIC DNA]</scope>
    <source>
        <strain evidence="1 2">DCMF</strain>
    </source>
</reference>
<accession>A0A3G1KQW8</accession>
<dbReference type="Proteomes" id="UP000323521">
    <property type="component" value="Chromosome"/>
</dbReference>
<dbReference type="RefSeq" id="WP_148134105.1">
    <property type="nucleotide sequence ID" value="NZ_CP017634.1"/>
</dbReference>
<protein>
    <submittedName>
        <fullName evidence="1">Uncharacterized protein</fullName>
    </submittedName>
</protein>
<proteinExistence type="predicted"/>
<dbReference type="EMBL" id="CP017634">
    <property type="protein sequence ID" value="ATW24872.1"/>
    <property type="molecule type" value="Genomic_DNA"/>
</dbReference>
<evidence type="ECO:0000313" key="1">
    <source>
        <dbReference type="EMBL" id="ATW24872.1"/>
    </source>
</evidence>
<keyword evidence="2" id="KW-1185">Reference proteome</keyword>
<gene>
    <name evidence="1" type="ORF">DCMF_08900</name>
</gene>